<organism evidence="11 12">
    <name type="scientific">Niveibacterium umoris</name>
    <dbReference type="NCBI Taxonomy" id="1193620"/>
    <lineage>
        <taxon>Bacteria</taxon>
        <taxon>Pseudomonadati</taxon>
        <taxon>Pseudomonadota</taxon>
        <taxon>Betaproteobacteria</taxon>
        <taxon>Rhodocyclales</taxon>
        <taxon>Rhodocyclaceae</taxon>
        <taxon>Niveibacterium</taxon>
    </lineage>
</organism>
<keyword evidence="8 10" id="KW-1133">Transmembrane helix</keyword>
<dbReference type="Pfam" id="PF03116">
    <property type="entry name" value="NQR2_RnfD_RnfE"/>
    <property type="match status" value="1"/>
</dbReference>
<evidence type="ECO:0000256" key="2">
    <source>
        <dbReference type="ARBA" id="ARBA00022553"/>
    </source>
</evidence>
<dbReference type="NCBIfam" id="TIGR01946">
    <property type="entry name" value="rnfD"/>
    <property type="match status" value="1"/>
</dbReference>
<evidence type="ECO:0000256" key="9">
    <source>
        <dbReference type="ARBA" id="ARBA00023136"/>
    </source>
</evidence>
<keyword evidence="12" id="KW-1185">Reference proteome</keyword>
<dbReference type="PANTHER" id="PTHR30578">
    <property type="entry name" value="ELECTRON TRANSPORT COMPLEX PROTEIN RNFD"/>
    <property type="match status" value="1"/>
</dbReference>
<keyword evidence="5 10" id="KW-0812">Transmembrane</keyword>
<dbReference type="RefSeq" id="WP_183633153.1">
    <property type="nucleotide sequence ID" value="NZ_BAABLE010000011.1"/>
</dbReference>
<keyword evidence="4 10" id="KW-0288">FMN</keyword>
<evidence type="ECO:0000256" key="1">
    <source>
        <dbReference type="ARBA" id="ARBA00022448"/>
    </source>
</evidence>
<dbReference type="GO" id="GO:0055085">
    <property type="term" value="P:transmembrane transport"/>
    <property type="evidence" value="ECO:0007669"/>
    <property type="project" value="InterPro"/>
</dbReference>
<gene>
    <name evidence="10" type="primary">rnfD</name>
    <name evidence="11" type="ORF">GGR36_001240</name>
</gene>
<comment type="caution">
    <text evidence="10">Lacks conserved residue(s) required for the propagation of feature annotation.</text>
</comment>
<accession>A0A840BJZ6</accession>
<evidence type="ECO:0000256" key="7">
    <source>
        <dbReference type="ARBA" id="ARBA00022982"/>
    </source>
</evidence>
<keyword evidence="10" id="KW-1003">Cell membrane</keyword>
<keyword evidence="7 10" id="KW-0249">Electron transport</keyword>
<feature type="transmembrane region" description="Helical" evidence="10">
    <location>
        <begin position="250"/>
        <end position="269"/>
    </location>
</feature>
<proteinExistence type="inferred from homology"/>
<comment type="subcellular location">
    <subcellularLocation>
        <location evidence="10">Cell inner membrane</location>
        <topology evidence="10">Multi-pass membrane protein</topology>
    </subcellularLocation>
</comment>
<evidence type="ECO:0000256" key="3">
    <source>
        <dbReference type="ARBA" id="ARBA00022630"/>
    </source>
</evidence>
<feature type="modified residue" description="FMN phosphoryl threonine" evidence="10">
    <location>
        <position position="168"/>
    </location>
</feature>
<evidence type="ECO:0000256" key="4">
    <source>
        <dbReference type="ARBA" id="ARBA00022643"/>
    </source>
</evidence>
<feature type="transmembrane region" description="Helical" evidence="10">
    <location>
        <begin position="66"/>
        <end position="86"/>
    </location>
</feature>
<protein>
    <recommendedName>
        <fullName evidence="10">Ion-translocating oxidoreductase complex subunit D</fullName>
        <ecNumber evidence="10">7.-.-.-</ecNumber>
    </recommendedName>
    <alternativeName>
        <fullName evidence="10">Rnf electron transport complex subunit D</fullName>
    </alternativeName>
</protein>
<comment type="similarity">
    <text evidence="10">Belongs to the NqrB/RnfD family.</text>
</comment>
<dbReference type="EC" id="7.-.-.-" evidence="10"/>
<keyword evidence="2 10" id="KW-0597">Phosphoprotein</keyword>
<evidence type="ECO:0000313" key="12">
    <source>
        <dbReference type="Proteomes" id="UP000561045"/>
    </source>
</evidence>
<comment type="cofactor">
    <cofactor evidence="10">
        <name>FMN</name>
        <dbReference type="ChEBI" id="CHEBI:58210"/>
    </cofactor>
</comment>
<evidence type="ECO:0000256" key="6">
    <source>
        <dbReference type="ARBA" id="ARBA00022967"/>
    </source>
</evidence>
<dbReference type="InterPro" id="IPR011303">
    <property type="entry name" value="RnfD_bac"/>
</dbReference>
<keyword evidence="6 10" id="KW-1278">Translocase</keyword>
<feature type="transmembrane region" description="Helical" evidence="10">
    <location>
        <begin position="122"/>
        <end position="139"/>
    </location>
</feature>
<feature type="transmembrane region" description="Helical" evidence="10">
    <location>
        <begin position="29"/>
        <end position="54"/>
    </location>
</feature>
<reference evidence="11 12" key="1">
    <citation type="submission" date="2020-08" db="EMBL/GenBank/DDBJ databases">
        <title>Genomic Encyclopedia of Type Strains, Phase IV (KMG-IV): sequencing the most valuable type-strain genomes for metagenomic binning, comparative biology and taxonomic classification.</title>
        <authorList>
            <person name="Goeker M."/>
        </authorList>
    </citation>
    <scope>NUCLEOTIDE SEQUENCE [LARGE SCALE GENOMIC DNA]</scope>
    <source>
        <strain evidence="11 12">DSM 106739</strain>
    </source>
</reference>
<keyword evidence="1 10" id="KW-0813">Transport</keyword>
<dbReference type="InterPro" id="IPR004338">
    <property type="entry name" value="NqrB/RnfD"/>
</dbReference>
<dbReference type="AlphaFoldDB" id="A0A840BJZ6"/>
<feature type="transmembrane region" description="Helical" evidence="10">
    <location>
        <begin position="224"/>
        <end position="244"/>
    </location>
</feature>
<comment type="caution">
    <text evidence="11">The sequence shown here is derived from an EMBL/GenBank/DDBJ whole genome shotgun (WGS) entry which is preliminary data.</text>
</comment>
<name>A0A840BJZ6_9RHOO</name>
<dbReference type="EMBL" id="JACIET010000001">
    <property type="protein sequence ID" value="MBB4011932.1"/>
    <property type="molecule type" value="Genomic_DNA"/>
</dbReference>
<keyword evidence="10" id="KW-0997">Cell inner membrane</keyword>
<dbReference type="PANTHER" id="PTHR30578:SF0">
    <property type="entry name" value="ION-TRANSLOCATING OXIDOREDUCTASE COMPLEX SUBUNIT D"/>
    <property type="match status" value="1"/>
</dbReference>
<comment type="subunit">
    <text evidence="10">The complex is composed of six subunits: RnfA, RnfB, RnfC, RnfD, RnfE and RnfG.</text>
</comment>
<dbReference type="GO" id="GO:0005886">
    <property type="term" value="C:plasma membrane"/>
    <property type="evidence" value="ECO:0007669"/>
    <property type="project" value="UniProtKB-SubCell"/>
</dbReference>
<sequence>MSLNSPYLRKPTSVTRVMGEVLLALLPGIAAYVWFFGIGILVQLALATVAALLAEAAFLMLRGRPVTRSLSDLSAVVTAWLIALAFPSIGPWWLVTAGTIFAIIVAKHLYGGLGQNPFNPAMVAYAIMIVAFPALMSQWPGAGRLDAATQLDLILGGARKIDAITSATPLDALRTGLRTEGNTVAALLQGEGFGLFAGHGWEWVAVGFLAGGAYLLARRIITWHIPVAFLGVLGLLSAGGAWASPLNFPGPVFSLFSGAAMLGAFFILTDPVSGATTPRGKLIYAAGAALITWIIRQFGAFPDGVAFATLLMNLCVPLIDMKTQPPVFGHKTKD</sequence>
<comment type="function">
    <text evidence="10">Part of a membrane-bound complex that couples electron transfer with translocation of ions across the membrane.</text>
</comment>
<dbReference type="GO" id="GO:0022900">
    <property type="term" value="P:electron transport chain"/>
    <property type="evidence" value="ECO:0007669"/>
    <property type="project" value="UniProtKB-UniRule"/>
</dbReference>
<dbReference type="HAMAP" id="MF_00462">
    <property type="entry name" value="RsxD_RnfD"/>
    <property type="match status" value="1"/>
</dbReference>
<evidence type="ECO:0000256" key="5">
    <source>
        <dbReference type="ARBA" id="ARBA00022692"/>
    </source>
</evidence>
<keyword evidence="9 10" id="KW-0472">Membrane</keyword>
<evidence type="ECO:0000256" key="8">
    <source>
        <dbReference type="ARBA" id="ARBA00022989"/>
    </source>
</evidence>
<evidence type="ECO:0000313" key="11">
    <source>
        <dbReference type="EMBL" id="MBB4011932.1"/>
    </source>
</evidence>
<dbReference type="Proteomes" id="UP000561045">
    <property type="component" value="Unassembled WGS sequence"/>
</dbReference>
<keyword evidence="3 10" id="KW-0285">Flavoprotein</keyword>
<feature type="transmembrane region" description="Helical" evidence="10">
    <location>
        <begin position="281"/>
        <end position="298"/>
    </location>
</feature>
<evidence type="ECO:0000256" key="10">
    <source>
        <dbReference type="HAMAP-Rule" id="MF_00462"/>
    </source>
</evidence>